<evidence type="ECO:0008006" key="5">
    <source>
        <dbReference type="Google" id="ProtNLM"/>
    </source>
</evidence>
<evidence type="ECO:0000313" key="3">
    <source>
        <dbReference type="EMBL" id="BBL35666.1"/>
    </source>
</evidence>
<reference evidence="3 4" key="1">
    <citation type="submission" date="2019-06" db="EMBL/GenBank/DDBJ databases">
        <title>Nitrosomonas stercoris KYUHI-S whole genome shotgun sequence.</title>
        <authorList>
            <person name="Nakagawa T."/>
            <person name="Tsuchiya Y."/>
            <person name="Takahashi R."/>
        </authorList>
    </citation>
    <scope>NUCLEOTIDE SEQUENCE [LARGE SCALE GENOMIC DNA]</scope>
    <source>
        <strain evidence="3 4">KYUHI-S</strain>
    </source>
</reference>
<keyword evidence="4" id="KW-1185">Reference proteome</keyword>
<feature type="compositionally biased region" description="Polar residues" evidence="1">
    <location>
        <begin position="74"/>
        <end position="88"/>
    </location>
</feature>
<name>A0A4Y1YNF5_9PROT</name>
<dbReference type="EMBL" id="AP019755">
    <property type="protein sequence ID" value="BBL35666.1"/>
    <property type="molecule type" value="Genomic_DNA"/>
</dbReference>
<feature type="chain" id="PRO_5021184603" description="Zinc resistance-associated protein" evidence="2">
    <location>
        <begin position="21"/>
        <end position="116"/>
    </location>
</feature>
<feature type="region of interest" description="Disordered" evidence="1">
    <location>
        <begin position="69"/>
        <end position="116"/>
    </location>
</feature>
<proteinExistence type="predicted"/>
<evidence type="ECO:0000256" key="2">
    <source>
        <dbReference type="SAM" id="SignalP"/>
    </source>
</evidence>
<dbReference type="KEGG" id="nst:Nstercoris_01941"/>
<feature type="compositionally biased region" description="Basic residues" evidence="1">
    <location>
        <begin position="97"/>
        <end position="109"/>
    </location>
</feature>
<dbReference type="Proteomes" id="UP000316473">
    <property type="component" value="Chromosome"/>
</dbReference>
<protein>
    <recommendedName>
        <fullName evidence="5">Zinc resistance-associated protein</fullName>
    </recommendedName>
</protein>
<evidence type="ECO:0000313" key="4">
    <source>
        <dbReference type="Proteomes" id="UP000316473"/>
    </source>
</evidence>
<sequence>MNTNLVAIIFALALPLTAVANSGEYQKDHTHYQATKIERMGKHLSLTDEQKTKLEALFKQNREKFKALREESRTQMQSILTPEQYSKLQETKQQRREKWRAKHHKKHHQEKSGDTQ</sequence>
<accession>A0A4Y1YNF5</accession>
<dbReference type="AlphaFoldDB" id="A0A4Y1YNF5"/>
<gene>
    <name evidence="3" type="ORF">Nstercoris_01941</name>
</gene>
<organism evidence="3 4">
    <name type="scientific">Nitrosomonas stercoris</name>
    <dbReference type="NCBI Taxonomy" id="1444684"/>
    <lineage>
        <taxon>Bacteria</taxon>
        <taxon>Pseudomonadati</taxon>
        <taxon>Pseudomonadota</taxon>
        <taxon>Betaproteobacteria</taxon>
        <taxon>Nitrosomonadales</taxon>
        <taxon>Nitrosomonadaceae</taxon>
        <taxon>Nitrosomonas</taxon>
    </lineage>
</organism>
<keyword evidence="2" id="KW-0732">Signal</keyword>
<feature type="signal peptide" evidence="2">
    <location>
        <begin position="1"/>
        <end position="20"/>
    </location>
</feature>
<dbReference type="Gene3D" id="1.20.120.1490">
    <property type="match status" value="1"/>
</dbReference>
<evidence type="ECO:0000256" key="1">
    <source>
        <dbReference type="SAM" id="MobiDB-lite"/>
    </source>
</evidence>